<proteinExistence type="predicted"/>
<evidence type="ECO:0000313" key="2">
    <source>
        <dbReference type="EMBL" id="CAE7183055.1"/>
    </source>
</evidence>
<keyword evidence="3" id="KW-1185">Reference proteome</keyword>
<reference evidence="2" key="1">
    <citation type="submission" date="2021-02" db="EMBL/GenBank/DDBJ databases">
        <authorList>
            <person name="Dougan E. K."/>
            <person name="Rhodes N."/>
            <person name="Thang M."/>
            <person name="Chan C."/>
        </authorList>
    </citation>
    <scope>NUCLEOTIDE SEQUENCE</scope>
</reference>
<dbReference type="Proteomes" id="UP000649617">
    <property type="component" value="Unassembled WGS sequence"/>
</dbReference>
<gene>
    <name evidence="2" type="primary">phr</name>
    <name evidence="2" type="ORF">SPIL2461_LOCUS1166</name>
</gene>
<organism evidence="2 3">
    <name type="scientific">Symbiodinium pilosum</name>
    <name type="common">Dinoflagellate</name>
    <dbReference type="NCBI Taxonomy" id="2952"/>
    <lineage>
        <taxon>Eukaryota</taxon>
        <taxon>Sar</taxon>
        <taxon>Alveolata</taxon>
        <taxon>Dinophyceae</taxon>
        <taxon>Suessiales</taxon>
        <taxon>Symbiodiniaceae</taxon>
        <taxon>Symbiodinium</taxon>
    </lineage>
</organism>
<comment type="caution">
    <text evidence="2">The sequence shown here is derived from an EMBL/GenBank/DDBJ whole genome shotgun (WGS) entry which is preliminary data.</text>
</comment>
<accession>A0A812ISN6</accession>
<evidence type="ECO:0000256" key="1">
    <source>
        <dbReference type="SAM" id="SignalP"/>
    </source>
</evidence>
<name>A0A812ISN6_SYMPI</name>
<feature type="signal peptide" evidence="1">
    <location>
        <begin position="1"/>
        <end position="19"/>
    </location>
</feature>
<dbReference type="AlphaFoldDB" id="A0A812ISN6"/>
<evidence type="ECO:0000313" key="3">
    <source>
        <dbReference type="Proteomes" id="UP000649617"/>
    </source>
</evidence>
<feature type="chain" id="PRO_5032918879" evidence="1">
    <location>
        <begin position="20"/>
        <end position="269"/>
    </location>
</feature>
<sequence length="269" mass="30704">MPWAFLILWALALLPSGLPEPLHPVEPAAPAVSMVQVRANAVEAKARRARKTEGLRPWEQYRYVTCSHHKAGVDLWGWLTKKVFEGLGLNMTQDFGCWNFECDGLAKLVCYNREAPVRSEMDCCSLDTVQNEQAAYPWQPMRVANTVRDPLDMVASAYCYHHRGMEWYYPVYGGVEVMNMGLHEGVRFMAQKMLDVAANMTSLHENPHAETHALRFEIMSATSAGFDAEVEKLIDFWFHGLITEDERKKAIELARTMDLHRYPQLEVEG</sequence>
<dbReference type="EMBL" id="CAJNIZ010001114">
    <property type="protein sequence ID" value="CAE7183055.1"/>
    <property type="molecule type" value="Genomic_DNA"/>
</dbReference>
<keyword evidence="1" id="KW-0732">Signal</keyword>
<protein>
    <submittedName>
        <fullName evidence="2">Phr protein</fullName>
    </submittedName>
</protein>